<evidence type="ECO:0000313" key="2">
    <source>
        <dbReference type="Proteomes" id="UP000499080"/>
    </source>
</evidence>
<reference evidence="1 2" key="1">
    <citation type="journal article" date="2019" name="Sci. Rep.">
        <title>Orb-weaving spider Araneus ventricosus genome elucidates the spidroin gene catalogue.</title>
        <authorList>
            <person name="Kono N."/>
            <person name="Nakamura H."/>
            <person name="Ohtoshi R."/>
            <person name="Moran D.A.P."/>
            <person name="Shinohara A."/>
            <person name="Yoshida Y."/>
            <person name="Fujiwara M."/>
            <person name="Mori M."/>
            <person name="Tomita M."/>
            <person name="Arakawa K."/>
        </authorList>
    </citation>
    <scope>NUCLEOTIDE SEQUENCE [LARGE SCALE GENOMIC DNA]</scope>
</reference>
<name>A0A4Y2SIR5_ARAVE</name>
<evidence type="ECO:0000313" key="1">
    <source>
        <dbReference type="EMBL" id="GBN87105.1"/>
    </source>
</evidence>
<dbReference type="Proteomes" id="UP000499080">
    <property type="component" value="Unassembled WGS sequence"/>
</dbReference>
<sequence>MFTWILRTSSASQTTVNGLLTCIDRFHDGLRQSPSPTFPPKTVARVFMQSVDLTLRLYLQSSQRSGTTIERTCFLAKQTFWPKDQDDPYHPSSNGIVERFPIFKAKSDVTHPHEMDLINSSGFVSTQNG</sequence>
<organism evidence="1 2">
    <name type="scientific">Araneus ventricosus</name>
    <name type="common">Orbweaver spider</name>
    <name type="synonym">Epeira ventricosa</name>
    <dbReference type="NCBI Taxonomy" id="182803"/>
    <lineage>
        <taxon>Eukaryota</taxon>
        <taxon>Metazoa</taxon>
        <taxon>Ecdysozoa</taxon>
        <taxon>Arthropoda</taxon>
        <taxon>Chelicerata</taxon>
        <taxon>Arachnida</taxon>
        <taxon>Araneae</taxon>
        <taxon>Araneomorphae</taxon>
        <taxon>Entelegynae</taxon>
        <taxon>Araneoidea</taxon>
        <taxon>Araneidae</taxon>
        <taxon>Araneus</taxon>
    </lineage>
</organism>
<keyword evidence="2" id="KW-1185">Reference proteome</keyword>
<dbReference type="EMBL" id="BGPR01021630">
    <property type="protein sequence ID" value="GBN87105.1"/>
    <property type="molecule type" value="Genomic_DNA"/>
</dbReference>
<protein>
    <submittedName>
        <fullName evidence="1">Uncharacterized protein</fullName>
    </submittedName>
</protein>
<accession>A0A4Y2SIR5</accession>
<proteinExistence type="predicted"/>
<comment type="caution">
    <text evidence="1">The sequence shown here is derived from an EMBL/GenBank/DDBJ whole genome shotgun (WGS) entry which is preliminary data.</text>
</comment>
<dbReference type="AlphaFoldDB" id="A0A4Y2SIR5"/>
<gene>
    <name evidence="1" type="ORF">AVEN_182897_1</name>
</gene>